<feature type="non-terminal residue" evidence="2">
    <location>
        <position position="261"/>
    </location>
</feature>
<keyword evidence="1" id="KW-0812">Transmembrane</keyword>
<proteinExistence type="predicted"/>
<dbReference type="Gene3D" id="1.20.1070.10">
    <property type="entry name" value="Rhodopsin 7-helix transmembrane proteins"/>
    <property type="match status" value="1"/>
</dbReference>
<name>A0A137PFG0_CONC2</name>
<protein>
    <recommendedName>
        <fullName evidence="4">G-protein coupled receptors family 1 profile domain-containing protein</fullName>
    </recommendedName>
</protein>
<feature type="transmembrane region" description="Helical" evidence="1">
    <location>
        <begin position="121"/>
        <end position="142"/>
    </location>
</feature>
<dbReference type="EMBL" id="KQ964432">
    <property type="protein sequence ID" value="KXN73722.1"/>
    <property type="molecule type" value="Genomic_DNA"/>
</dbReference>
<gene>
    <name evidence="2" type="ORF">CONCODRAFT_77220</name>
</gene>
<keyword evidence="3" id="KW-1185">Reference proteome</keyword>
<dbReference type="Proteomes" id="UP000070444">
    <property type="component" value="Unassembled WGS sequence"/>
</dbReference>
<feature type="transmembrane region" description="Helical" evidence="1">
    <location>
        <begin position="47"/>
        <end position="65"/>
    </location>
</feature>
<sequence>MTVRLIAAIALADLLSHIGEFYSAWNGGLEFSSSLCHSVIGFRLFARTFYAFTNLAIGFHLYRSLVQIKKSTWKFEIATWIVVAVMTAVFTLIYWGLGAFSGVERKKACSPGADDKTLNSVFYAIAGLVDLATIISGIFITVTGHRNLNKWINAYSATLAPSENDHEQLIKDRRKMAARSFLYPLSACITLPIECIFLFLNAGNVYVSVLTILMALTIGISGLLTGLAFAIDPATQKSFKSAYRTLKYRNSDKKYSEEFNM</sequence>
<dbReference type="AlphaFoldDB" id="A0A137PFG0"/>
<evidence type="ECO:0008006" key="4">
    <source>
        <dbReference type="Google" id="ProtNLM"/>
    </source>
</evidence>
<organism evidence="2 3">
    <name type="scientific">Conidiobolus coronatus (strain ATCC 28846 / CBS 209.66 / NRRL 28638)</name>
    <name type="common">Delacroixia coronata</name>
    <dbReference type="NCBI Taxonomy" id="796925"/>
    <lineage>
        <taxon>Eukaryota</taxon>
        <taxon>Fungi</taxon>
        <taxon>Fungi incertae sedis</taxon>
        <taxon>Zoopagomycota</taxon>
        <taxon>Entomophthoromycotina</taxon>
        <taxon>Entomophthoromycetes</taxon>
        <taxon>Entomophthorales</taxon>
        <taxon>Ancylistaceae</taxon>
        <taxon>Conidiobolus</taxon>
    </lineage>
</organism>
<keyword evidence="1" id="KW-1133">Transmembrane helix</keyword>
<accession>A0A137PFG0</accession>
<keyword evidence="1" id="KW-0472">Membrane</keyword>
<reference evidence="2 3" key="1">
    <citation type="journal article" date="2015" name="Genome Biol. Evol.">
        <title>Phylogenomic analyses indicate that early fungi evolved digesting cell walls of algal ancestors of land plants.</title>
        <authorList>
            <person name="Chang Y."/>
            <person name="Wang S."/>
            <person name="Sekimoto S."/>
            <person name="Aerts A.L."/>
            <person name="Choi C."/>
            <person name="Clum A."/>
            <person name="LaButti K.M."/>
            <person name="Lindquist E.A."/>
            <person name="Yee Ngan C."/>
            <person name="Ohm R.A."/>
            <person name="Salamov A.A."/>
            <person name="Grigoriev I.V."/>
            <person name="Spatafora J.W."/>
            <person name="Berbee M.L."/>
        </authorList>
    </citation>
    <scope>NUCLEOTIDE SEQUENCE [LARGE SCALE GENOMIC DNA]</scope>
    <source>
        <strain evidence="2 3">NRRL 28638</strain>
    </source>
</reference>
<evidence type="ECO:0000256" key="1">
    <source>
        <dbReference type="SAM" id="Phobius"/>
    </source>
</evidence>
<feature type="transmembrane region" description="Helical" evidence="1">
    <location>
        <begin position="206"/>
        <end position="231"/>
    </location>
</feature>
<evidence type="ECO:0000313" key="2">
    <source>
        <dbReference type="EMBL" id="KXN73722.1"/>
    </source>
</evidence>
<feature type="transmembrane region" description="Helical" evidence="1">
    <location>
        <begin position="181"/>
        <end position="200"/>
    </location>
</feature>
<feature type="transmembrane region" description="Helical" evidence="1">
    <location>
        <begin position="77"/>
        <end position="97"/>
    </location>
</feature>
<evidence type="ECO:0000313" key="3">
    <source>
        <dbReference type="Proteomes" id="UP000070444"/>
    </source>
</evidence>